<dbReference type="InterPro" id="IPR036452">
    <property type="entry name" value="Ribo_hydro-like"/>
</dbReference>
<dbReference type="InterPro" id="IPR015910">
    <property type="entry name" value="I/U_nuclsd_hydro_CS"/>
</dbReference>
<name>A0A318PKL0_KOMXY</name>
<dbReference type="PANTHER" id="PTHR12304:SF4">
    <property type="entry name" value="URIDINE NUCLEOSIDASE"/>
    <property type="match status" value="1"/>
</dbReference>
<dbReference type="GO" id="GO:0008477">
    <property type="term" value="F:purine nucleosidase activity"/>
    <property type="evidence" value="ECO:0007669"/>
    <property type="project" value="TreeGrafter"/>
</dbReference>
<gene>
    <name evidence="1" type="ORF">CFR75_12815</name>
</gene>
<keyword evidence="1" id="KW-0378">Hydrolase</keyword>
<sequence length="313" mass="32914">MTPRKIIIDTDPGQDDAIAIMLALAAPGLDVLGVVSVAGNVSVQHTTTNACKVLELAGRADIAVHAGCAGPLRRTPVTAAHVHGQTGMDGPTLPDPVMQPCAQHGVDFLIDTIRAHPPGSITVVTLGPMTNLAMALVKAPDIAPRMAGIVSMGGAWAQGGNITPSAEFNVYADPDAADIVLRHTTPHTLVPLDVTHRFLVTPPRMAQLSALNGRCARAAAAMLGFSGRFDLAKYGWDGAPLHDPCTIGWLLAPHLFAGRGVNVSVEVGSPLMQGATAIDWWHVTDRPRNALFLNEVDSDGLWALLLAHLERLP</sequence>
<dbReference type="Gene3D" id="3.90.245.10">
    <property type="entry name" value="Ribonucleoside hydrolase-like"/>
    <property type="match status" value="1"/>
</dbReference>
<dbReference type="OrthoDB" id="9797882at2"/>
<reference evidence="1 2" key="1">
    <citation type="submission" date="2017-07" db="EMBL/GenBank/DDBJ databases">
        <title>A draft genome sequence of Komagataeibacter xylinus LMG 1515.</title>
        <authorList>
            <person name="Skraban J."/>
            <person name="Cleenwerck I."/>
            <person name="Vandamme P."/>
            <person name="Trcek J."/>
        </authorList>
    </citation>
    <scope>NUCLEOTIDE SEQUENCE [LARGE SCALE GENOMIC DNA]</scope>
    <source>
        <strain evidence="1 2">LMG 1515</strain>
    </source>
</reference>
<dbReference type="GO" id="GO:0005829">
    <property type="term" value="C:cytosol"/>
    <property type="evidence" value="ECO:0007669"/>
    <property type="project" value="TreeGrafter"/>
</dbReference>
<evidence type="ECO:0000313" key="2">
    <source>
        <dbReference type="Proteomes" id="UP000248257"/>
    </source>
</evidence>
<protein>
    <submittedName>
        <fullName evidence="1">Nucleoside hydrolase</fullName>
    </submittedName>
</protein>
<dbReference type="SUPFAM" id="SSF53590">
    <property type="entry name" value="Nucleoside hydrolase"/>
    <property type="match status" value="1"/>
</dbReference>
<dbReference type="STRING" id="1220579.GCA_001571345_02601"/>
<dbReference type="PROSITE" id="PS01247">
    <property type="entry name" value="IUNH"/>
    <property type="match status" value="1"/>
</dbReference>
<dbReference type="AlphaFoldDB" id="A0A318PKL0"/>
<dbReference type="EMBL" id="NKUC01000032">
    <property type="protein sequence ID" value="PYD56112.1"/>
    <property type="molecule type" value="Genomic_DNA"/>
</dbReference>
<keyword evidence="2" id="KW-1185">Reference proteome</keyword>
<dbReference type="Proteomes" id="UP000248257">
    <property type="component" value="Unassembled WGS sequence"/>
</dbReference>
<comment type="caution">
    <text evidence="1">The sequence shown here is derived from an EMBL/GenBank/DDBJ whole genome shotgun (WGS) entry which is preliminary data.</text>
</comment>
<dbReference type="InterPro" id="IPR023186">
    <property type="entry name" value="IUNH"/>
</dbReference>
<dbReference type="InterPro" id="IPR001910">
    <property type="entry name" value="Inosine/uridine_hydrolase_dom"/>
</dbReference>
<proteinExistence type="predicted"/>
<dbReference type="GO" id="GO:0045437">
    <property type="term" value="F:uridine nucleosidase activity"/>
    <property type="evidence" value="ECO:0007669"/>
    <property type="project" value="UniProtKB-ARBA"/>
</dbReference>
<dbReference type="PANTHER" id="PTHR12304">
    <property type="entry name" value="INOSINE-URIDINE PREFERRING NUCLEOSIDE HYDROLASE"/>
    <property type="match status" value="1"/>
</dbReference>
<dbReference type="CDD" id="cd02651">
    <property type="entry name" value="nuc_hydro_IU_UC_XIUA"/>
    <property type="match status" value="1"/>
</dbReference>
<accession>A0A318PKL0</accession>
<evidence type="ECO:0000313" key="1">
    <source>
        <dbReference type="EMBL" id="PYD56112.1"/>
    </source>
</evidence>
<organism evidence="1 2">
    <name type="scientific">Komagataeibacter xylinus</name>
    <name type="common">Gluconacetobacter xylinus</name>
    <dbReference type="NCBI Taxonomy" id="28448"/>
    <lineage>
        <taxon>Bacteria</taxon>
        <taxon>Pseudomonadati</taxon>
        <taxon>Pseudomonadota</taxon>
        <taxon>Alphaproteobacteria</taxon>
        <taxon>Acetobacterales</taxon>
        <taxon>Acetobacteraceae</taxon>
        <taxon>Komagataeibacter</taxon>
    </lineage>
</organism>
<dbReference type="Pfam" id="PF01156">
    <property type="entry name" value="IU_nuc_hydro"/>
    <property type="match status" value="1"/>
</dbReference>
<dbReference type="GO" id="GO:0006152">
    <property type="term" value="P:purine nucleoside catabolic process"/>
    <property type="evidence" value="ECO:0007669"/>
    <property type="project" value="TreeGrafter"/>
</dbReference>